<dbReference type="CDD" id="cd00501">
    <property type="entry name" value="Peptidase_C15"/>
    <property type="match status" value="1"/>
</dbReference>
<dbReference type="InterPro" id="IPR016125">
    <property type="entry name" value="Peptidase_C15-like"/>
</dbReference>
<dbReference type="PANTHER" id="PTHR23402:SF1">
    <property type="entry name" value="PYROGLUTAMYL-PEPTIDASE I"/>
    <property type="match status" value="1"/>
</dbReference>
<dbReference type="GO" id="GO:0016920">
    <property type="term" value="F:pyroglutamyl-peptidase activity"/>
    <property type="evidence" value="ECO:0007669"/>
    <property type="project" value="InterPro"/>
</dbReference>
<evidence type="ECO:0000256" key="4">
    <source>
        <dbReference type="ARBA" id="ARBA00022801"/>
    </source>
</evidence>
<gene>
    <name evidence="6" type="ORF">DGAL_LOCUS4327</name>
</gene>
<keyword evidence="4" id="KW-0378">Hydrolase</keyword>
<dbReference type="PRINTS" id="PR00706">
    <property type="entry name" value="PYROGLUPTASE"/>
</dbReference>
<dbReference type="FunFam" id="3.40.630.20:FF:000008">
    <property type="entry name" value="Pyroglutamyl-peptidase 1"/>
    <property type="match status" value="1"/>
</dbReference>
<dbReference type="GO" id="GO:0005829">
    <property type="term" value="C:cytosol"/>
    <property type="evidence" value="ECO:0007669"/>
    <property type="project" value="InterPro"/>
</dbReference>
<comment type="caution">
    <text evidence="6">The sequence shown here is derived from an EMBL/GenBank/DDBJ whole genome shotgun (WGS) entry which is preliminary data.</text>
</comment>
<dbReference type="InterPro" id="IPR036440">
    <property type="entry name" value="Peptidase_C15-like_sf"/>
</dbReference>
<evidence type="ECO:0000256" key="1">
    <source>
        <dbReference type="ARBA" id="ARBA00006641"/>
    </source>
</evidence>
<dbReference type="Proteomes" id="UP000789390">
    <property type="component" value="Unassembled WGS sequence"/>
</dbReference>
<organism evidence="6 7">
    <name type="scientific">Daphnia galeata</name>
    <dbReference type="NCBI Taxonomy" id="27404"/>
    <lineage>
        <taxon>Eukaryota</taxon>
        <taxon>Metazoa</taxon>
        <taxon>Ecdysozoa</taxon>
        <taxon>Arthropoda</taxon>
        <taxon>Crustacea</taxon>
        <taxon>Branchiopoda</taxon>
        <taxon>Diplostraca</taxon>
        <taxon>Cladocera</taxon>
        <taxon>Anomopoda</taxon>
        <taxon>Daphniidae</taxon>
        <taxon>Daphnia</taxon>
    </lineage>
</organism>
<accession>A0A8J2RL41</accession>
<dbReference type="EMBL" id="CAKKLH010000068">
    <property type="protein sequence ID" value="CAH0101954.1"/>
    <property type="molecule type" value="Genomic_DNA"/>
</dbReference>
<evidence type="ECO:0000256" key="3">
    <source>
        <dbReference type="ARBA" id="ARBA00022670"/>
    </source>
</evidence>
<evidence type="ECO:0000313" key="7">
    <source>
        <dbReference type="Proteomes" id="UP000789390"/>
    </source>
</evidence>
<dbReference type="PIRSF" id="PIRSF015592">
    <property type="entry name" value="Prld-crbxl_pptds"/>
    <property type="match status" value="1"/>
</dbReference>
<keyword evidence="5" id="KW-0788">Thiol protease</keyword>
<proteinExistence type="inferred from homology"/>
<comment type="similarity">
    <text evidence="1">Belongs to the peptidase C15 family.</text>
</comment>
<evidence type="ECO:0000313" key="6">
    <source>
        <dbReference type="EMBL" id="CAH0101954.1"/>
    </source>
</evidence>
<dbReference type="GO" id="GO:0006508">
    <property type="term" value="P:proteolysis"/>
    <property type="evidence" value="ECO:0007669"/>
    <property type="project" value="UniProtKB-KW"/>
</dbReference>
<dbReference type="OrthoDB" id="407146at2759"/>
<keyword evidence="2" id="KW-0963">Cytoplasm</keyword>
<reference evidence="6" key="1">
    <citation type="submission" date="2021-11" db="EMBL/GenBank/DDBJ databases">
        <authorList>
            <person name="Schell T."/>
        </authorList>
    </citation>
    <scope>NUCLEOTIDE SEQUENCE</scope>
    <source>
        <strain evidence="6">M5</strain>
    </source>
</reference>
<dbReference type="AlphaFoldDB" id="A0A8J2RL41"/>
<name>A0A8J2RL41_9CRUS</name>
<dbReference type="PANTHER" id="PTHR23402">
    <property type="entry name" value="PROTEASE FAMILY C15 PYROGLUTAMYL-PEPTIDASE I-RELATED"/>
    <property type="match status" value="1"/>
</dbReference>
<keyword evidence="7" id="KW-1185">Reference proteome</keyword>
<dbReference type="Gene3D" id="3.40.630.20">
    <property type="entry name" value="Peptidase C15, pyroglutamyl peptidase I-like"/>
    <property type="match status" value="1"/>
</dbReference>
<dbReference type="InterPro" id="IPR000816">
    <property type="entry name" value="Peptidase_C15"/>
</dbReference>
<keyword evidence="3" id="KW-0645">Protease</keyword>
<evidence type="ECO:0000256" key="2">
    <source>
        <dbReference type="ARBA" id="ARBA00022490"/>
    </source>
</evidence>
<protein>
    <recommendedName>
        <fullName evidence="8">Pyroglutamyl-peptidase I</fullName>
    </recommendedName>
</protein>
<dbReference type="Pfam" id="PF01470">
    <property type="entry name" value="Peptidase_C15"/>
    <property type="match status" value="1"/>
</dbReference>
<evidence type="ECO:0008006" key="8">
    <source>
        <dbReference type="Google" id="ProtNLM"/>
    </source>
</evidence>
<evidence type="ECO:0000256" key="5">
    <source>
        <dbReference type="ARBA" id="ARBA00022807"/>
    </source>
</evidence>
<sequence>MGSNEEFLVNEETVIVTGFGPFGVHKINASMETVKLLRSLDVERELGIQLVTKEIPVEYDYVKNEIPILWKLYKPKLVVHVGVSGMAQELTLETQAFNRGYGSLDNMGNLPEGGVCVEGCPDYLQSSIDMRSICQNVNNSTCNVVSCVSTDPGRYLCDFIFYSSLHVDRTRTAFVHVPVLDKPYSAFQLAQGLKLVIAGMLAQVRENDRKQNPA</sequence>
<dbReference type="SUPFAM" id="SSF53182">
    <property type="entry name" value="Pyrrolidone carboxyl peptidase (pyroglutamate aminopeptidase)"/>
    <property type="match status" value="1"/>
</dbReference>